<organism evidence="1 2">
    <name type="scientific">Clostridium omnivorum</name>
    <dbReference type="NCBI Taxonomy" id="1604902"/>
    <lineage>
        <taxon>Bacteria</taxon>
        <taxon>Bacillati</taxon>
        <taxon>Bacillota</taxon>
        <taxon>Clostridia</taxon>
        <taxon>Eubacteriales</taxon>
        <taxon>Clostridiaceae</taxon>
        <taxon>Clostridium</taxon>
    </lineage>
</organism>
<dbReference type="InterPro" id="IPR023214">
    <property type="entry name" value="HAD_sf"/>
</dbReference>
<dbReference type="InterPro" id="IPR006379">
    <property type="entry name" value="HAD-SF_hydro_IIB"/>
</dbReference>
<protein>
    <submittedName>
        <fullName evidence="1">Haloacid dehalogenase</fullName>
    </submittedName>
</protein>
<dbReference type="CDD" id="cd07516">
    <property type="entry name" value="HAD_Pase"/>
    <property type="match status" value="1"/>
</dbReference>
<dbReference type="Pfam" id="PF08282">
    <property type="entry name" value="Hydrolase_3"/>
    <property type="match status" value="1"/>
</dbReference>
<name>A0ABQ5N8M9_9CLOT</name>
<evidence type="ECO:0000313" key="1">
    <source>
        <dbReference type="EMBL" id="GLC31549.1"/>
    </source>
</evidence>
<reference evidence="1 2" key="1">
    <citation type="journal article" date="2024" name="Int. J. Syst. Evol. Microbiol.">
        <title>Clostridium omnivorum sp. nov., isolated from anoxic soil under the treatment of reductive soil disinfestation.</title>
        <authorList>
            <person name="Ueki A."/>
            <person name="Tonouchi A."/>
            <person name="Kaku N."/>
            <person name="Honma S."/>
            <person name="Ueki K."/>
        </authorList>
    </citation>
    <scope>NUCLEOTIDE SEQUENCE [LARGE SCALE GENOMIC DNA]</scope>
    <source>
        <strain evidence="1 2">E14</strain>
    </source>
</reference>
<dbReference type="PANTHER" id="PTHR10000">
    <property type="entry name" value="PHOSPHOSERINE PHOSPHATASE"/>
    <property type="match status" value="1"/>
</dbReference>
<dbReference type="InterPro" id="IPR000150">
    <property type="entry name" value="Cof"/>
</dbReference>
<sequence>MGVHIVVSTGRLYSDAEVFSDLIGVKSPIIASNGAVVRGIEKNDIIHKSIFGEELCNKLLNIFAKCNIQPIFNTPEKIYTGSIKYKLFIEQIKLKGAISKNVKIQYVFSLKQWSKIFSHEKNNIVKCEVITIDKEKLHQVGKELESIKELELVNSTDHNIEITRKGVSKGNGAKILSDYFKIKREEIIAVGDSGNDVSMIEFAGLGVAMGNAMEQAKQVADYVTDTNDNDGVAKVIDKFVLQKESQSA</sequence>
<dbReference type="PANTHER" id="PTHR10000:SF8">
    <property type="entry name" value="HAD SUPERFAMILY HYDROLASE-LIKE, TYPE 3"/>
    <property type="match status" value="1"/>
</dbReference>
<dbReference type="InterPro" id="IPR036412">
    <property type="entry name" value="HAD-like_sf"/>
</dbReference>
<dbReference type="PROSITE" id="PS01229">
    <property type="entry name" value="COF_2"/>
    <property type="match status" value="1"/>
</dbReference>
<dbReference type="EMBL" id="BRXR01000001">
    <property type="protein sequence ID" value="GLC31549.1"/>
    <property type="molecule type" value="Genomic_DNA"/>
</dbReference>
<dbReference type="Gene3D" id="3.30.1240.10">
    <property type="match status" value="1"/>
</dbReference>
<evidence type="ECO:0000313" key="2">
    <source>
        <dbReference type="Proteomes" id="UP001208567"/>
    </source>
</evidence>
<dbReference type="Gene3D" id="3.40.50.1000">
    <property type="entry name" value="HAD superfamily/HAD-like"/>
    <property type="match status" value="1"/>
</dbReference>
<keyword evidence="2" id="KW-1185">Reference proteome</keyword>
<gene>
    <name evidence="1" type="ORF">bsdE14_29590</name>
</gene>
<dbReference type="NCBIfam" id="TIGR00099">
    <property type="entry name" value="Cof-subfamily"/>
    <property type="match status" value="1"/>
</dbReference>
<dbReference type="NCBIfam" id="TIGR01484">
    <property type="entry name" value="HAD-SF-IIB"/>
    <property type="match status" value="1"/>
</dbReference>
<dbReference type="SUPFAM" id="SSF56784">
    <property type="entry name" value="HAD-like"/>
    <property type="match status" value="1"/>
</dbReference>
<accession>A0ABQ5N8M9</accession>
<dbReference type="Proteomes" id="UP001208567">
    <property type="component" value="Unassembled WGS sequence"/>
</dbReference>
<proteinExistence type="predicted"/>
<comment type="caution">
    <text evidence="1">The sequence shown here is derived from an EMBL/GenBank/DDBJ whole genome shotgun (WGS) entry which is preliminary data.</text>
</comment>